<dbReference type="RefSeq" id="WP_228759473.1">
    <property type="nucleotide sequence ID" value="NZ_QGTT01000006.1"/>
</dbReference>
<dbReference type="InterPro" id="IPR029058">
    <property type="entry name" value="AB_hydrolase_fold"/>
</dbReference>
<keyword evidence="4" id="KW-0732">Signal</keyword>
<dbReference type="Gene3D" id="3.40.50.1820">
    <property type="entry name" value="alpha/beta hydrolase"/>
    <property type="match status" value="1"/>
</dbReference>
<dbReference type="EC" id="2.3.1.-" evidence="2"/>
<feature type="signal peptide" evidence="4">
    <location>
        <begin position="1"/>
        <end position="33"/>
    </location>
</feature>
<dbReference type="InterPro" id="IPR008220">
    <property type="entry name" value="HAT_MetX-like"/>
</dbReference>
<dbReference type="GO" id="GO:0005737">
    <property type="term" value="C:cytoplasm"/>
    <property type="evidence" value="ECO:0007669"/>
    <property type="project" value="UniProtKB-SubCell"/>
</dbReference>
<dbReference type="AlphaFoldDB" id="A0A317Q9U4"/>
<evidence type="ECO:0000256" key="1">
    <source>
        <dbReference type="ARBA" id="ARBA00022679"/>
    </source>
</evidence>
<name>A0A317Q9U4_9GAMM</name>
<dbReference type="PANTHER" id="PTHR32268">
    <property type="entry name" value="HOMOSERINE O-ACETYLTRANSFERASE"/>
    <property type="match status" value="1"/>
</dbReference>
<dbReference type="EMBL" id="QGTT01000006">
    <property type="protein sequence ID" value="PWW13321.1"/>
    <property type="molecule type" value="Genomic_DNA"/>
</dbReference>
<evidence type="ECO:0000259" key="5">
    <source>
        <dbReference type="Pfam" id="PF00561"/>
    </source>
</evidence>
<organism evidence="6 7">
    <name type="scientific">Pseudidiomarina maritima</name>
    <dbReference type="NCBI Taxonomy" id="519453"/>
    <lineage>
        <taxon>Bacteria</taxon>
        <taxon>Pseudomonadati</taxon>
        <taxon>Pseudomonadota</taxon>
        <taxon>Gammaproteobacteria</taxon>
        <taxon>Alteromonadales</taxon>
        <taxon>Idiomarinaceae</taxon>
        <taxon>Pseudidiomarina</taxon>
    </lineage>
</organism>
<feature type="chain" id="PRO_5016289276" description="Probable acyltransferase" evidence="4">
    <location>
        <begin position="34"/>
        <end position="410"/>
    </location>
</feature>
<keyword evidence="2" id="KW-0028">Amino-acid biosynthesis</keyword>
<evidence type="ECO:0000256" key="3">
    <source>
        <dbReference type="PIRSR" id="PIRSR000443-1"/>
    </source>
</evidence>
<feature type="active site" description="Nucleophile" evidence="3">
    <location>
        <position position="188"/>
    </location>
</feature>
<accession>A0A317Q9U4</accession>
<comment type="caution">
    <text evidence="2">Lacks conserved residue(s) required for the propagation of feature annotation.</text>
</comment>
<keyword evidence="1 2" id="KW-0808">Transferase</keyword>
<feature type="active site" evidence="3">
    <location>
        <position position="384"/>
    </location>
</feature>
<keyword evidence="2" id="KW-0012">Acyltransferase</keyword>
<comment type="subunit">
    <text evidence="2">Homodimer.</text>
</comment>
<dbReference type="PIRSF" id="PIRSF000443">
    <property type="entry name" value="Homoser_Ac_trans"/>
    <property type="match status" value="1"/>
</dbReference>
<dbReference type="SUPFAM" id="SSF53474">
    <property type="entry name" value="alpha/beta-Hydrolases"/>
    <property type="match status" value="1"/>
</dbReference>
<dbReference type="GO" id="GO:0009086">
    <property type="term" value="P:methionine biosynthetic process"/>
    <property type="evidence" value="ECO:0007669"/>
    <property type="project" value="TreeGrafter"/>
</dbReference>
<dbReference type="Gene3D" id="1.10.1740.110">
    <property type="match status" value="1"/>
</dbReference>
<reference evidence="6 7" key="1">
    <citation type="submission" date="2018-05" db="EMBL/GenBank/DDBJ databases">
        <title>Freshwater and sediment microbial communities from various areas in North America, analyzing microbe dynamics in response to fracking.</title>
        <authorList>
            <person name="Lamendella R."/>
        </authorList>
    </citation>
    <scope>NUCLEOTIDE SEQUENCE [LARGE SCALE GENOMIC DNA]</scope>
    <source>
        <strain evidence="6 7">125B1</strain>
    </source>
</reference>
<dbReference type="STRING" id="519453.SAMN04488070_2175"/>
<comment type="similarity">
    <text evidence="2">Belongs to the AB hydrolase superfamily. MetX family.</text>
</comment>
<dbReference type="GO" id="GO:0004414">
    <property type="term" value="F:homoserine O-acetyltransferase activity"/>
    <property type="evidence" value="ECO:0007669"/>
    <property type="project" value="TreeGrafter"/>
</dbReference>
<keyword evidence="2" id="KW-0963">Cytoplasm</keyword>
<dbReference type="InterPro" id="IPR000073">
    <property type="entry name" value="AB_hydrolase_1"/>
</dbReference>
<dbReference type="Proteomes" id="UP000246964">
    <property type="component" value="Unassembled WGS sequence"/>
</dbReference>
<feature type="active site" evidence="2 3">
    <location>
        <position position="351"/>
    </location>
</feature>
<dbReference type="HAMAP" id="MF_00296">
    <property type="entry name" value="MetX_acyltransf"/>
    <property type="match status" value="1"/>
</dbReference>
<evidence type="ECO:0000313" key="6">
    <source>
        <dbReference type="EMBL" id="PWW13321.1"/>
    </source>
</evidence>
<comment type="caution">
    <text evidence="6">The sequence shown here is derived from an EMBL/GenBank/DDBJ whole genome shotgun (WGS) entry which is preliminary data.</text>
</comment>
<dbReference type="GO" id="GO:0009092">
    <property type="term" value="P:homoserine metabolic process"/>
    <property type="evidence" value="ECO:0007669"/>
    <property type="project" value="TreeGrafter"/>
</dbReference>
<proteinExistence type="inferred from homology"/>
<gene>
    <name evidence="6" type="ORF">DET45_10634</name>
</gene>
<comment type="subcellular location">
    <subcellularLocation>
        <location evidence="2">Cytoplasm</location>
    </subcellularLocation>
</comment>
<evidence type="ECO:0000313" key="7">
    <source>
        <dbReference type="Proteomes" id="UP000246964"/>
    </source>
</evidence>
<dbReference type="PANTHER" id="PTHR32268:SF11">
    <property type="entry name" value="HOMOSERINE O-ACETYLTRANSFERASE"/>
    <property type="match status" value="1"/>
</dbReference>
<evidence type="ECO:0000256" key="4">
    <source>
        <dbReference type="SAM" id="SignalP"/>
    </source>
</evidence>
<keyword evidence="7" id="KW-1185">Reference proteome</keyword>
<evidence type="ECO:0000256" key="2">
    <source>
        <dbReference type="HAMAP-Rule" id="MF_00296"/>
    </source>
</evidence>
<sequence>MMNASIRVSSPLTAVVGLLLTVALLAVSPNADAAEPLLVEKKSFTTRNFATVSGEVIPEVTVGWEAYGELNAAKDNVILITHFFSGNSHAAGKYTPEDPLPGYWDAIIGPGKAIDTNKYYVVSSDTLANAFPGLPHVITTGPASLNPATGKPYGLDFPVVTIRDFVNVQHALLESLGVTSLHAVIGASMGSLQAIEWAAAYPDMVERMVSVIGTGAMDAWTITALEHWARPIKADPNWNQGDYYEGEKPLVGLTSTLAMITQQAMHPLSMNMRAPQQPVLPEAGLASVTNSLPALDFLFNAAAGQAPLADANHILYLVRANQLFVAGHEQDLATGLAKIKAKTLFLPAKNDLLLQPYMAQQSVKLLQAQGKDPQYAEIEGIWGHLDGIYSISSKADLLAEFINSPTATSN</sequence>
<feature type="domain" description="AB hydrolase-1" evidence="5">
    <location>
        <begin position="156"/>
        <end position="285"/>
    </location>
</feature>
<dbReference type="Pfam" id="PF00561">
    <property type="entry name" value="Abhydrolase_1"/>
    <property type="match status" value="1"/>
</dbReference>
<dbReference type="NCBIfam" id="NF005262">
    <property type="entry name" value="PRK06765.1"/>
    <property type="match status" value="1"/>
</dbReference>
<protein>
    <recommendedName>
        <fullName evidence="2">Probable acyltransferase</fullName>
        <ecNumber evidence="2">2.3.1.-</ecNumber>
    </recommendedName>
</protein>